<evidence type="ECO:0000313" key="5">
    <source>
        <dbReference type="Proteomes" id="UP000316096"/>
    </source>
</evidence>
<evidence type="ECO:0000259" key="2">
    <source>
        <dbReference type="Pfam" id="PF00391"/>
    </source>
</evidence>
<dbReference type="Gene3D" id="3.30.1490.20">
    <property type="entry name" value="ATP-grasp fold, A domain"/>
    <property type="match status" value="2"/>
</dbReference>
<feature type="compositionally biased region" description="Basic and acidic residues" evidence="1">
    <location>
        <begin position="552"/>
        <end position="570"/>
    </location>
</feature>
<dbReference type="Gene3D" id="3.50.30.10">
    <property type="entry name" value="Phosphohistidine domain"/>
    <property type="match status" value="1"/>
</dbReference>
<dbReference type="PANTHER" id="PTHR43615">
    <property type="entry name" value="PHOSPHOENOLPYRUVATE SYNTHASE-RELATED"/>
    <property type="match status" value="1"/>
</dbReference>
<evidence type="ECO:0000256" key="1">
    <source>
        <dbReference type="SAM" id="MobiDB-lite"/>
    </source>
</evidence>
<dbReference type="InterPro" id="IPR008279">
    <property type="entry name" value="PEP-util_enz_mobile_dom"/>
</dbReference>
<dbReference type="EMBL" id="VFOZ01000003">
    <property type="protein sequence ID" value="TQL88200.1"/>
    <property type="molecule type" value="Genomic_DNA"/>
</dbReference>
<dbReference type="Pfam" id="PF00391">
    <property type="entry name" value="PEP-utilizers"/>
    <property type="match status" value="1"/>
</dbReference>
<dbReference type="SUPFAM" id="SSF56059">
    <property type="entry name" value="Glutathione synthetase ATP-binding domain-like"/>
    <property type="match status" value="1"/>
</dbReference>
<evidence type="ECO:0000259" key="3">
    <source>
        <dbReference type="Pfam" id="PF01326"/>
    </source>
</evidence>
<keyword evidence="5" id="KW-1185">Reference proteome</keyword>
<keyword evidence="4" id="KW-0418">Kinase</keyword>
<reference evidence="4 5" key="1">
    <citation type="submission" date="2019-06" db="EMBL/GenBank/DDBJ databases">
        <title>Sequencing the genomes of 1000 actinobacteria strains.</title>
        <authorList>
            <person name="Klenk H.-P."/>
        </authorList>
    </citation>
    <scope>NUCLEOTIDE SEQUENCE [LARGE SCALE GENOMIC DNA]</scope>
    <source>
        <strain evidence="4 5">DSM 102200</strain>
    </source>
</reference>
<keyword evidence="4" id="KW-0808">Transferase</keyword>
<feature type="region of interest" description="Disordered" evidence="1">
    <location>
        <begin position="552"/>
        <end position="577"/>
    </location>
</feature>
<evidence type="ECO:0000313" key="4">
    <source>
        <dbReference type="EMBL" id="TQL88200.1"/>
    </source>
</evidence>
<protein>
    <submittedName>
        <fullName evidence="4">Pyruvate,water dikinase</fullName>
    </submittedName>
</protein>
<dbReference type="PANTHER" id="PTHR43615:SF1">
    <property type="entry name" value="PPDK_N DOMAIN-CONTAINING PROTEIN"/>
    <property type="match status" value="1"/>
</dbReference>
<sequence>MVGQRTCDIVALDEAGRLGPAEAGGKAASLGRLRAAGFPVPDGFVIPAGTLDRALVGGRLDDRLAAAVLTAAGRLGGGPLAVRSSGVEEDGEDASHAGQYETVLDVRAGEPLLAAVVACWTSGRLAHVRLYREAHGLPQDSRLAVLVQRLVPAEAAGVAFTANPVTGERGEVVVSAVHGLGDRLVSGATCPDEWVVRGGTATCGAHPEDAVDAAQVRSVAELARRVEAHEGVPQDIEWALAEGGLFLLQARPITALPEPLPEPVPVPVEPPPGYWTREATHAPQPWSPFMRALFEVRTRALRDAFAEHGFLLEGLDVRDIGGWEYLRLVPLGGKDRGAPPSRLWPLLIRCVPALRRRIRTCVRAIRADTAGRLVERWEDVWLPEFAGRFARLRDVDPSGYSDEELDRHLDAVVALHDDGDFVHMRLHPAIGLMLADLAVTCRDLLGWDDARALTLLSGLSRRSTEPARRLADLTALAAARPAVRELVERAGPMTEPRTGADAEFTAALAVYQREYGCRAVRYEVADPTIAELPGLTLGLIRDQLARGYDPRAEDATSEACRAEAEREARGRLAARPPADRRRFERALTRARRAYPVREDNEFVTVSGPIALVRLAALEFGRRLARRGQIVHRDDVFFLEPAEVRAALRSGDDRRDLVVRRKGERAWVLAHPGPSSYGRDPGPPPSLDPLPAEARFAMKALLWLVDLVLGPQAQAGVPVDGDRLQGIGVSAGRYTGPVRIVQDEGEFGKIRAGDVLVCPITSPVWSVLFPSIGALVTDTGGLLSHPAIIAREYRVPATVATGRATRLLRDGELVTVDGTAGTVERVS</sequence>
<feature type="domain" description="PEP-utilising enzyme mobile" evidence="2">
    <location>
        <begin position="750"/>
        <end position="820"/>
    </location>
</feature>
<dbReference type="GO" id="GO:0005524">
    <property type="term" value="F:ATP binding"/>
    <property type="evidence" value="ECO:0007669"/>
    <property type="project" value="InterPro"/>
</dbReference>
<accession>A0A543BTQ0</accession>
<dbReference type="InterPro" id="IPR051549">
    <property type="entry name" value="PEP_Utilizing_Enz"/>
</dbReference>
<dbReference type="SUPFAM" id="SSF52009">
    <property type="entry name" value="Phosphohistidine domain"/>
    <property type="match status" value="1"/>
</dbReference>
<dbReference type="InterPro" id="IPR036637">
    <property type="entry name" value="Phosphohistidine_dom_sf"/>
</dbReference>
<feature type="domain" description="Pyruvate phosphate dikinase AMP/ATP-binding" evidence="3">
    <location>
        <begin position="210"/>
        <end position="258"/>
    </location>
</feature>
<dbReference type="GO" id="GO:0016301">
    <property type="term" value="F:kinase activity"/>
    <property type="evidence" value="ECO:0007669"/>
    <property type="project" value="UniProtKB-KW"/>
</dbReference>
<gene>
    <name evidence="4" type="ORF">FB559_8819</name>
</gene>
<comment type="caution">
    <text evidence="4">The sequence shown here is derived from an EMBL/GenBank/DDBJ whole genome shotgun (WGS) entry which is preliminary data.</text>
</comment>
<dbReference type="Proteomes" id="UP000316096">
    <property type="component" value="Unassembled WGS sequence"/>
</dbReference>
<proteinExistence type="predicted"/>
<keyword evidence="4" id="KW-0670">Pyruvate</keyword>
<dbReference type="RefSeq" id="WP_221640754.1">
    <property type="nucleotide sequence ID" value="NZ_VFOZ01000003.1"/>
</dbReference>
<feature type="domain" description="Pyruvate phosphate dikinase AMP/ATP-binding" evidence="3">
    <location>
        <begin position="58"/>
        <end position="198"/>
    </location>
</feature>
<organism evidence="4 5">
    <name type="scientific">Actinoallomurus bryophytorum</name>
    <dbReference type="NCBI Taxonomy" id="1490222"/>
    <lineage>
        <taxon>Bacteria</taxon>
        <taxon>Bacillati</taxon>
        <taxon>Actinomycetota</taxon>
        <taxon>Actinomycetes</taxon>
        <taxon>Streptosporangiales</taxon>
        <taxon>Thermomonosporaceae</taxon>
        <taxon>Actinoallomurus</taxon>
    </lineage>
</organism>
<dbReference type="AlphaFoldDB" id="A0A543BTQ0"/>
<dbReference type="Gene3D" id="3.30.470.20">
    <property type="entry name" value="ATP-grasp fold, B domain"/>
    <property type="match status" value="2"/>
</dbReference>
<dbReference type="Pfam" id="PF01326">
    <property type="entry name" value="PPDK_N"/>
    <property type="match status" value="2"/>
</dbReference>
<dbReference type="InterPro" id="IPR013815">
    <property type="entry name" value="ATP_grasp_subdomain_1"/>
</dbReference>
<dbReference type="InterPro" id="IPR002192">
    <property type="entry name" value="PPDK_AMP/ATP-bd"/>
</dbReference>
<name>A0A543BTQ0_9ACTN</name>